<proteinExistence type="predicted"/>
<gene>
    <name evidence="2" type="ORF">P171DRAFT_435324</name>
</gene>
<evidence type="ECO:0000256" key="1">
    <source>
        <dbReference type="SAM" id="MobiDB-lite"/>
    </source>
</evidence>
<dbReference type="EMBL" id="MU001507">
    <property type="protein sequence ID" value="KAF2440534.1"/>
    <property type="molecule type" value="Genomic_DNA"/>
</dbReference>
<dbReference type="AlphaFoldDB" id="A0A9P4PCG0"/>
<name>A0A9P4PCG0_9PLEO</name>
<accession>A0A9P4PCG0</accession>
<reference evidence="2" key="1">
    <citation type="journal article" date="2020" name="Stud. Mycol.">
        <title>101 Dothideomycetes genomes: a test case for predicting lifestyles and emergence of pathogens.</title>
        <authorList>
            <person name="Haridas S."/>
            <person name="Albert R."/>
            <person name="Binder M."/>
            <person name="Bloem J."/>
            <person name="Labutti K."/>
            <person name="Salamov A."/>
            <person name="Andreopoulos B."/>
            <person name="Baker S."/>
            <person name="Barry K."/>
            <person name="Bills G."/>
            <person name="Bluhm B."/>
            <person name="Cannon C."/>
            <person name="Castanera R."/>
            <person name="Culley D."/>
            <person name="Daum C."/>
            <person name="Ezra D."/>
            <person name="Gonzalez J."/>
            <person name="Henrissat B."/>
            <person name="Kuo A."/>
            <person name="Liang C."/>
            <person name="Lipzen A."/>
            <person name="Lutzoni F."/>
            <person name="Magnuson J."/>
            <person name="Mondo S."/>
            <person name="Nolan M."/>
            <person name="Ohm R."/>
            <person name="Pangilinan J."/>
            <person name="Park H.-J."/>
            <person name="Ramirez L."/>
            <person name="Alfaro M."/>
            <person name="Sun H."/>
            <person name="Tritt A."/>
            <person name="Yoshinaga Y."/>
            <person name="Zwiers L.-H."/>
            <person name="Turgeon B."/>
            <person name="Goodwin S."/>
            <person name="Spatafora J."/>
            <person name="Crous P."/>
            <person name="Grigoriev I."/>
        </authorList>
    </citation>
    <scope>NUCLEOTIDE SEQUENCE</scope>
    <source>
        <strain evidence="2">CBS 690.94</strain>
    </source>
</reference>
<keyword evidence="3" id="KW-1185">Reference proteome</keyword>
<sequence>MLVSRALHSNSKKSTVLGQGFWPLLTGGWYRAFFVRKASRCERAKLADEGTSSTIHAHARLVCRGGAHRPLHAEGRIDGRNSTRNASVNMVGVQTLASYVQSTLAALGQDLIQISSSVSSKHVSQNTKRLPCGIAPNPRKKYQNH</sequence>
<organism evidence="2 3">
    <name type="scientific">Karstenula rhodostoma CBS 690.94</name>
    <dbReference type="NCBI Taxonomy" id="1392251"/>
    <lineage>
        <taxon>Eukaryota</taxon>
        <taxon>Fungi</taxon>
        <taxon>Dikarya</taxon>
        <taxon>Ascomycota</taxon>
        <taxon>Pezizomycotina</taxon>
        <taxon>Dothideomycetes</taxon>
        <taxon>Pleosporomycetidae</taxon>
        <taxon>Pleosporales</taxon>
        <taxon>Massarineae</taxon>
        <taxon>Didymosphaeriaceae</taxon>
        <taxon>Karstenula</taxon>
    </lineage>
</organism>
<protein>
    <submittedName>
        <fullName evidence="2">Uncharacterized protein</fullName>
    </submittedName>
</protein>
<dbReference type="Proteomes" id="UP000799764">
    <property type="component" value="Unassembled WGS sequence"/>
</dbReference>
<comment type="caution">
    <text evidence="2">The sequence shown here is derived from an EMBL/GenBank/DDBJ whole genome shotgun (WGS) entry which is preliminary data.</text>
</comment>
<feature type="non-terminal residue" evidence="2">
    <location>
        <position position="145"/>
    </location>
</feature>
<evidence type="ECO:0000313" key="3">
    <source>
        <dbReference type="Proteomes" id="UP000799764"/>
    </source>
</evidence>
<feature type="region of interest" description="Disordered" evidence="1">
    <location>
        <begin position="125"/>
        <end position="145"/>
    </location>
</feature>
<evidence type="ECO:0000313" key="2">
    <source>
        <dbReference type="EMBL" id="KAF2440534.1"/>
    </source>
</evidence>